<feature type="domain" description="Lipoyl-binding" evidence="1">
    <location>
        <begin position="10"/>
        <end position="85"/>
    </location>
</feature>
<proteinExistence type="predicted"/>
<dbReference type="Gene3D" id="2.40.50.100">
    <property type="match status" value="1"/>
</dbReference>
<dbReference type="InterPro" id="IPR000089">
    <property type="entry name" value="Biotin_lipoyl"/>
</dbReference>
<keyword evidence="3" id="KW-1185">Reference proteome</keyword>
<gene>
    <name evidence="2" type="ORF">Mal48_08680</name>
</gene>
<evidence type="ECO:0000313" key="2">
    <source>
        <dbReference type="EMBL" id="QDT31633.1"/>
    </source>
</evidence>
<evidence type="ECO:0000313" key="3">
    <source>
        <dbReference type="Proteomes" id="UP000315724"/>
    </source>
</evidence>
<dbReference type="KEGG" id="tpol:Mal48_08680"/>
<dbReference type="OrthoDB" id="288952at2"/>
<name>A0A517QJ03_9PLAN</name>
<organism evidence="2 3">
    <name type="scientific">Thalassoglobus polymorphus</name>
    <dbReference type="NCBI Taxonomy" id="2527994"/>
    <lineage>
        <taxon>Bacteria</taxon>
        <taxon>Pseudomonadati</taxon>
        <taxon>Planctomycetota</taxon>
        <taxon>Planctomycetia</taxon>
        <taxon>Planctomycetales</taxon>
        <taxon>Planctomycetaceae</taxon>
        <taxon>Thalassoglobus</taxon>
    </lineage>
</organism>
<sequence>MTQDPFSEEIQQVTVPDLGTENRPVSLVNWLVSPDAKVIAGERIAELLVDSTLFHLESEHNGRLKKYLVPSGVEVQTGDFIAEIEVEKAEEY</sequence>
<protein>
    <submittedName>
        <fullName evidence="2">Branched-chain alpha-keto acid dehydrogenase subunit E2</fullName>
    </submittedName>
</protein>
<dbReference type="Proteomes" id="UP000315724">
    <property type="component" value="Chromosome"/>
</dbReference>
<evidence type="ECO:0000259" key="1">
    <source>
        <dbReference type="PROSITE" id="PS50968"/>
    </source>
</evidence>
<accession>A0A517QJ03</accession>
<dbReference type="SUPFAM" id="SSF51230">
    <property type="entry name" value="Single hybrid motif"/>
    <property type="match status" value="1"/>
</dbReference>
<dbReference type="CDD" id="cd06849">
    <property type="entry name" value="lipoyl_domain"/>
    <property type="match status" value="1"/>
</dbReference>
<dbReference type="PROSITE" id="PS50968">
    <property type="entry name" value="BIOTINYL_LIPOYL"/>
    <property type="match status" value="1"/>
</dbReference>
<dbReference type="AlphaFoldDB" id="A0A517QJ03"/>
<reference evidence="2 3" key="1">
    <citation type="submission" date="2019-02" db="EMBL/GenBank/DDBJ databases">
        <title>Deep-cultivation of Planctomycetes and their phenomic and genomic characterization uncovers novel biology.</title>
        <authorList>
            <person name="Wiegand S."/>
            <person name="Jogler M."/>
            <person name="Boedeker C."/>
            <person name="Pinto D."/>
            <person name="Vollmers J."/>
            <person name="Rivas-Marin E."/>
            <person name="Kohn T."/>
            <person name="Peeters S.H."/>
            <person name="Heuer A."/>
            <person name="Rast P."/>
            <person name="Oberbeckmann S."/>
            <person name="Bunk B."/>
            <person name="Jeske O."/>
            <person name="Meyerdierks A."/>
            <person name="Storesund J.E."/>
            <person name="Kallscheuer N."/>
            <person name="Luecker S."/>
            <person name="Lage O.M."/>
            <person name="Pohl T."/>
            <person name="Merkel B.J."/>
            <person name="Hornburger P."/>
            <person name="Mueller R.-W."/>
            <person name="Bruemmer F."/>
            <person name="Labrenz M."/>
            <person name="Spormann A.M."/>
            <person name="Op den Camp H."/>
            <person name="Overmann J."/>
            <person name="Amann R."/>
            <person name="Jetten M.S.M."/>
            <person name="Mascher T."/>
            <person name="Medema M.H."/>
            <person name="Devos D.P."/>
            <person name="Kaster A.-K."/>
            <person name="Ovreas L."/>
            <person name="Rohde M."/>
            <person name="Galperin M.Y."/>
            <person name="Jogler C."/>
        </authorList>
    </citation>
    <scope>NUCLEOTIDE SEQUENCE [LARGE SCALE GENOMIC DNA]</scope>
    <source>
        <strain evidence="2 3">Mal48</strain>
    </source>
</reference>
<dbReference type="RefSeq" id="WP_145196357.1">
    <property type="nucleotide sequence ID" value="NZ_CP036267.1"/>
</dbReference>
<dbReference type="InterPro" id="IPR011053">
    <property type="entry name" value="Single_hybrid_motif"/>
</dbReference>
<dbReference type="EMBL" id="CP036267">
    <property type="protein sequence ID" value="QDT31633.1"/>
    <property type="molecule type" value="Genomic_DNA"/>
</dbReference>
<dbReference type="Pfam" id="PF00364">
    <property type="entry name" value="Biotin_lipoyl"/>
    <property type="match status" value="1"/>
</dbReference>